<evidence type="ECO:0000313" key="3">
    <source>
        <dbReference type="Proteomes" id="UP000009026"/>
    </source>
</evidence>
<proteinExistence type="predicted"/>
<dbReference type="eggNOG" id="ENOG5031EQY">
    <property type="taxonomic scope" value="Bacteria"/>
</dbReference>
<sequence length="149" mass="16686">MSQPERPPPSQGLLARGLKLLGHLTHPDTRTGKVFTRAEQGLTRAAAKVTESPAYLRVSGSLMRQGFNARIRRNGLVEGALRTLRLPTTSEVENLRDQLRRMNDQVEALGTQLELVVDLLHRQEVAEPEAKPESPEPTPKERAPSKRRR</sequence>
<evidence type="ECO:0000313" key="2">
    <source>
        <dbReference type="EMBL" id="AKQ70771.1"/>
    </source>
</evidence>
<dbReference type="AlphaFoldDB" id="A0A0H4X4W1"/>
<keyword evidence="3" id="KW-1185">Reference proteome</keyword>
<dbReference type="Proteomes" id="UP000009026">
    <property type="component" value="Chromosome"/>
</dbReference>
<dbReference type="EMBL" id="CP012109">
    <property type="protein sequence ID" value="AKQ70771.1"/>
    <property type="molecule type" value="Genomic_DNA"/>
</dbReference>
<dbReference type="STRING" id="1297742.A176_007683"/>
<dbReference type="KEGG" id="mym:A176_007683"/>
<dbReference type="OrthoDB" id="5382828at2"/>
<dbReference type="RefSeq" id="WP_002637964.1">
    <property type="nucleotide sequence ID" value="NZ_CP012109.1"/>
</dbReference>
<dbReference type="PATRIC" id="fig|1297742.4.peg.7819"/>
<gene>
    <name evidence="2" type="ORF">A176_007683</name>
</gene>
<protein>
    <submittedName>
        <fullName evidence="2">Glutamate synthase [NADPH] large chain</fullName>
    </submittedName>
</protein>
<reference evidence="2 3" key="1">
    <citation type="journal article" date="2016" name="PLoS ONE">
        <title>Complete Genome Sequence and Comparative Genomics of a Novel Myxobacterium Myxococcus hansupus.</title>
        <authorList>
            <person name="Sharma G."/>
            <person name="Narwani T."/>
            <person name="Subramanian S."/>
        </authorList>
    </citation>
    <scope>NUCLEOTIDE SEQUENCE [LARGE SCALE GENOMIC DNA]</scope>
    <source>
        <strain evidence="3">mixupus</strain>
    </source>
</reference>
<name>A0A0H4X4W1_9BACT</name>
<feature type="region of interest" description="Disordered" evidence="1">
    <location>
        <begin position="124"/>
        <end position="149"/>
    </location>
</feature>
<evidence type="ECO:0000256" key="1">
    <source>
        <dbReference type="SAM" id="MobiDB-lite"/>
    </source>
</evidence>
<organism evidence="2 3">
    <name type="scientific">Pseudomyxococcus hansupus</name>
    <dbReference type="NCBI Taxonomy" id="1297742"/>
    <lineage>
        <taxon>Bacteria</taxon>
        <taxon>Pseudomonadati</taxon>
        <taxon>Myxococcota</taxon>
        <taxon>Myxococcia</taxon>
        <taxon>Myxococcales</taxon>
        <taxon>Cystobacterineae</taxon>
        <taxon>Myxococcaceae</taxon>
        <taxon>Pseudomyxococcus</taxon>
    </lineage>
</organism>
<accession>A0A0H4X4W1</accession>